<keyword evidence="6" id="KW-0862">Zinc</keyword>
<dbReference type="InterPro" id="IPR058533">
    <property type="entry name" value="Cation_efflux_TM"/>
</dbReference>
<feature type="transmembrane region" description="Helical" evidence="11">
    <location>
        <begin position="156"/>
        <end position="175"/>
    </location>
</feature>
<feature type="transmembrane region" description="Helical" evidence="11">
    <location>
        <begin position="187"/>
        <end position="207"/>
    </location>
</feature>
<evidence type="ECO:0000256" key="9">
    <source>
        <dbReference type="ARBA" id="ARBA00023136"/>
    </source>
</evidence>
<proteinExistence type="inferred from homology"/>
<dbReference type="InParanoid" id="B7G273"/>
<feature type="domain" description="Cation efflux protein transmembrane" evidence="12">
    <location>
        <begin position="18"/>
        <end position="199"/>
    </location>
</feature>
<evidence type="ECO:0000256" key="8">
    <source>
        <dbReference type="ARBA" id="ARBA00023018"/>
    </source>
</evidence>
<gene>
    <name evidence="13" type="ORF">PHATRDRAFT_47026</name>
</gene>
<protein>
    <recommendedName>
        <fullName evidence="12">Cation efflux protein transmembrane domain-containing protein</fullName>
    </recommendedName>
</protein>
<dbReference type="KEGG" id="pti:PHATRDRAFT_47026"/>
<keyword evidence="7 11" id="KW-1133">Transmembrane helix</keyword>
<keyword evidence="5" id="KW-0967">Endosome</keyword>
<evidence type="ECO:0000256" key="10">
    <source>
        <dbReference type="ARBA" id="ARBA00023329"/>
    </source>
</evidence>
<comment type="similarity">
    <text evidence="3">Belongs to the TMEM163 family.</text>
</comment>
<dbReference type="PaxDb" id="2850-Phatr47026"/>
<evidence type="ECO:0000256" key="5">
    <source>
        <dbReference type="ARBA" id="ARBA00022753"/>
    </source>
</evidence>
<evidence type="ECO:0000256" key="11">
    <source>
        <dbReference type="SAM" id="Phobius"/>
    </source>
</evidence>
<dbReference type="RefSeq" id="XP_002181329.1">
    <property type="nucleotide sequence ID" value="XM_002181293.1"/>
</dbReference>
<dbReference type="SUPFAM" id="SSF161111">
    <property type="entry name" value="Cation efflux protein transmembrane domain-like"/>
    <property type="match status" value="1"/>
</dbReference>
<accession>B7G273</accession>
<dbReference type="Gene3D" id="1.20.1510.10">
    <property type="entry name" value="Cation efflux protein transmembrane domain"/>
    <property type="match status" value="1"/>
</dbReference>
<feature type="transmembrane region" description="Helical" evidence="11">
    <location>
        <begin position="117"/>
        <end position="136"/>
    </location>
</feature>
<dbReference type="eggNOG" id="ENOG502T9Z5">
    <property type="taxonomic scope" value="Eukaryota"/>
</dbReference>
<dbReference type="InterPro" id="IPR026765">
    <property type="entry name" value="Tmem163"/>
</dbReference>
<keyword evidence="14" id="KW-1185">Reference proteome</keyword>
<dbReference type="GO" id="GO:0008324">
    <property type="term" value="F:monoatomic cation transmembrane transporter activity"/>
    <property type="evidence" value="ECO:0007669"/>
    <property type="project" value="InterPro"/>
</dbReference>
<keyword evidence="9 11" id="KW-0472">Membrane</keyword>
<evidence type="ECO:0000256" key="3">
    <source>
        <dbReference type="ARBA" id="ARBA00008731"/>
    </source>
</evidence>
<keyword evidence="8" id="KW-0770">Synapse</keyword>
<dbReference type="Pfam" id="PF01545">
    <property type="entry name" value="Cation_efflux"/>
    <property type="match status" value="1"/>
</dbReference>
<dbReference type="GO" id="GO:0031901">
    <property type="term" value="C:early endosome membrane"/>
    <property type="evidence" value="ECO:0007669"/>
    <property type="project" value="UniProtKB-SubCell"/>
</dbReference>
<feature type="transmembrane region" description="Helical" evidence="11">
    <location>
        <begin position="85"/>
        <end position="105"/>
    </location>
</feature>
<evidence type="ECO:0000256" key="6">
    <source>
        <dbReference type="ARBA" id="ARBA00022833"/>
    </source>
</evidence>
<evidence type="ECO:0000256" key="4">
    <source>
        <dbReference type="ARBA" id="ARBA00022692"/>
    </source>
</evidence>
<keyword evidence="4 11" id="KW-0812">Transmembrane</keyword>
<evidence type="ECO:0000313" key="13">
    <source>
        <dbReference type="EMBL" id="EEC47252.1"/>
    </source>
</evidence>
<dbReference type="OrthoDB" id="5980560at2759"/>
<dbReference type="HOGENOM" id="CLU_1039986_0_0_1"/>
<dbReference type="EMBL" id="CM000614">
    <property type="protein sequence ID" value="EEC47252.1"/>
    <property type="molecule type" value="Genomic_DNA"/>
</dbReference>
<name>B7G273_PHATC</name>
<dbReference type="PANTHER" id="PTHR31937">
    <property type="entry name" value="TRANSMEMBRANE PROTEIN 163"/>
    <property type="match status" value="1"/>
</dbReference>
<dbReference type="GeneID" id="7202114"/>
<feature type="transmembrane region" description="Helical" evidence="11">
    <location>
        <begin position="16"/>
        <end position="38"/>
    </location>
</feature>
<dbReference type="PANTHER" id="PTHR31937:SF2">
    <property type="entry name" value="TRANSMEMBRANE PROTEIN 163"/>
    <property type="match status" value="1"/>
</dbReference>
<evidence type="ECO:0000256" key="2">
    <source>
        <dbReference type="ARBA" id="ARBA00004644"/>
    </source>
</evidence>
<sequence>MVSCWRTPTTKDAYRLSWVSLAVTLVAAGAGIGMYVATGSSLCLVFGLENCVDFFSSAVVLWRFFAPTKVNQELEEKLHRREKRASVAISFILVLLGMSILSTAISDFARGEEDPDGLRLVVAISFFSFIVFGILATLKFRYAKALQSASLNKDGICSLIGTVLAGALFVNTLIIEQKGSWWWLDPTVALLCGFGAIAIGIHAVHMARYSDDLPPRRWNG</sequence>
<evidence type="ECO:0000259" key="12">
    <source>
        <dbReference type="Pfam" id="PF01545"/>
    </source>
</evidence>
<organism evidence="13 14">
    <name type="scientific">Phaeodactylum tricornutum (strain CCAP 1055/1)</name>
    <dbReference type="NCBI Taxonomy" id="556484"/>
    <lineage>
        <taxon>Eukaryota</taxon>
        <taxon>Sar</taxon>
        <taxon>Stramenopiles</taxon>
        <taxon>Ochrophyta</taxon>
        <taxon>Bacillariophyta</taxon>
        <taxon>Bacillariophyceae</taxon>
        <taxon>Bacillariophycidae</taxon>
        <taxon>Naviculales</taxon>
        <taxon>Phaeodactylaceae</taxon>
        <taxon>Phaeodactylum</taxon>
    </lineage>
</organism>
<comment type="subcellular location">
    <subcellularLocation>
        <location evidence="2">Cytoplasmic vesicle</location>
        <location evidence="2">Secretory vesicle</location>
        <location evidence="2">Synaptic vesicle membrane</location>
        <topology evidence="2">Multi-pass membrane protein</topology>
    </subcellularLocation>
    <subcellularLocation>
        <location evidence="1">Early endosome membrane</location>
    </subcellularLocation>
</comment>
<keyword evidence="10" id="KW-0968">Cytoplasmic vesicle</keyword>
<evidence type="ECO:0000256" key="1">
    <source>
        <dbReference type="ARBA" id="ARBA00004146"/>
    </source>
</evidence>
<feature type="transmembrane region" description="Helical" evidence="11">
    <location>
        <begin position="44"/>
        <end position="65"/>
    </location>
</feature>
<evidence type="ECO:0000313" key="14">
    <source>
        <dbReference type="Proteomes" id="UP000000759"/>
    </source>
</evidence>
<reference evidence="14" key="2">
    <citation type="submission" date="2008-08" db="EMBL/GenBank/DDBJ databases">
        <authorList>
            <consortium name="Diatom Consortium"/>
            <person name="Grigoriev I."/>
            <person name="Grimwood J."/>
            <person name="Kuo A."/>
            <person name="Otillar R.P."/>
            <person name="Salamov A."/>
            <person name="Detter J.C."/>
            <person name="Lindquist E."/>
            <person name="Shapiro H."/>
            <person name="Lucas S."/>
            <person name="Glavina del Rio T."/>
            <person name="Pitluck S."/>
            <person name="Rokhsar D."/>
            <person name="Bowler C."/>
        </authorList>
    </citation>
    <scope>GENOME REANNOTATION</scope>
    <source>
        <strain evidence="14">CCAP 1055/1</strain>
    </source>
</reference>
<dbReference type="InterPro" id="IPR027469">
    <property type="entry name" value="Cation_efflux_TMD_sf"/>
</dbReference>
<dbReference type="Proteomes" id="UP000000759">
    <property type="component" value="Chromosome 12"/>
</dbReference>
<reference evidence="13 14" key="1">
    <citation type="journal article" date="2008" name="Nature">
        <title>The Phaeodactylum genome reveals the evolutionary history of diatom genomes.</title>
        <authorList>
            <person name="Bowler C."/>
            <person name="Allen A.E."/>
            <person name="Badger J.H."/>
            <person name="Grimwood J."/>
            <person name="Jabbari K."/>
            <person name="Kuo A."/>
            <person name="Maheswari U."/>
            <person name="Martens C."/>
            <person name="Maumus F."/>
            <person name="Otillar R.P."/>
            <person name="Rayko E."/>
            <person name="Salamov A."/>
            <person name="Vandepoele K."/>
            <person name="Beszteri B."/>
            <person name="Gruber A."/>
            <person name="Heijde M."/>
            <person name="Katinka M."/>
            <person name="Mock T."/>
            <person name="Valentin K."/>
            <person name="Verret F."/>
            <person name="Berges J.A."/>
            <person name="Brownlee C."/>
            <person name="Cadoret J.P."/>
            <person name="Chiovitti A."/>
            <person name="Choi C.J."/>
            <person name="Coesel S."/>
            <person name="De Martino A."/>
            <person name="Detter J.C."/>
            <person name="Durkin C."/>
            <person name="Falciatore A."/>
            <person name="Fournet J."/>
            <person name="Haruta M."/>
            <person name="Huysman M.J."/>
            <person name="Jenkins B.D."/>
            <person name="Jiroutova K."/>
            <person name="Jorgensen R.E."/>
            <person name="Joubert Y."/>
            <person name="Kaplan A."/>
            <person name="Kroger N."/>
            <person name="Kroth P.G."/>
            <person name="La Roche J."/>
            <person name="Lindquist E."/>
            <person name="Lommer M."/>
            <person name="Martin-Jezequel V."/>
            <person name="Lopez P.J."/>
            <person name="Lucas S."/>
            <person name="Mangogna M."/>
            <person name="McGinnis K."/>
            <person name="Medlin L.K."/>
            <person name="Montsant A."/>
            <person name="Oudot-Le Secq M.P."/>
            <person name="Napoli C."/>
            <person name="Obornik M."/>
            <person name="Parker M.S."/>
            <person name="Petit J.L."/>
            <person name="Porcel B.M."/>
            <person name="Poulsen N."/>
            <person name="Robison M."/>
            <person name="Rychlewski L."/>
            <person name="Rynearson T.A."/>
            <person name="Schmutz J."/>
            <person name="Shapiro H."/>
            <person name="Siaut M."/>
            <person name="Stanley M."/>
            <person name="Sussman M.R."/>
            <person name="Taylor A.R."/>
            <person name="Vardi A."/>
            <person name="von Dassow P."/>
            <person name="Vyverman W."/>
            <person name="Willis A."/>
            <person name="Wyrwicz L.S."/>
            <person name="Rokhsar D.S."/>
            <person name="Weissenbach J."/>
            <person name="Armbrust E.V."/>
            <person name="Green B.R."/>
            <person name="Van de Peer Y."/>
            <person name="Grigoriev I.V."/>
        </authorList>
    </citation>
    <scope>NUCLEOTIDE SEQUENCE [LARGE SCALE GENOMIC DNA]</scope>
    <source>
        <strain evidence="13 14">CCAP 1055/1</strain>
    </source>
</reference>
<dbReference type="AlphaFoldDB" id="B7G273"/>
<evidence type="ECO:0000256" key="7">
    <source>
        <dbReference type="ARBA" id="ARBA00022989"/>
    </source>
</evidence>